<comment type="caution">
    <text evidence="1">The sequence shown here is derived from an EMBL/GenBank/DDBJ whole genome shotgun (WGS) entry which is preliminary data.</text>
</comment>
<accession>A0A7W7N851</accession>
<sequence>MIWRIQYQKDKIKNIESQLSERKYKMYSDLIYLIFDIPNAEKLGEEITQQDILKRILGIKRDMFLYAPDEMFKTFTNWTLELKNQTNGTIHFKIYFELMRLVRKDMGHIKTKIKLDDFMLFYMQDELAYKEFKRINGW</sequence>
<dbReference type="AlphaFoldDB" id="A0A7W7N851"/>
<name>A0A7W7N851_9FLAO</name>
<reference evidence="1 2" key="1">
    <citation type="submission" date="2020-08" db="EMBL/GenBank/DDBJ databases">
        <title>Functional genomics of gut bacteria from endangered species of beetles.</title>
        <authorList>
            <person name="Carlos-Shanley C."/>
        </authorList>
    </citation>
    <scope>NUCLEOTIDE SEQUENCE [LARGE SCALE GENOMIC DNA]</scope>
    <source>
        <strain evidence="1 2">S00142</strain>
    </source>
</reference>
<dbReference type="RefSeq" id="WP_184161334.1">
    <property type="nucleotide sequence ID" value="NZ_JACHLD010000003.1"/>
</dbReference>
<evidence type="ECO:0000313" key="2">
    <source>
        <dbReference type="Proteomes" id="UP000561681"/>
    </source>
</evidence>
<gene>
    <name evidence="1" type="ORF">HNP37_002187</name>
</gene>
<organism evidence="1 2">
    <name type="scientific">Flavobacterium nitrogenifigens</name>
    <dbReference type="NCBI Taxonomy" id="1617283"/>
    <lineage>
        <taxon>Bacteria</taxon>
        <taxon>Pseudomonadati</taxon>
        <taxon>Bacteroidota</taxon>
        <taxon>Flavobacteriia</taxon>
        <taxon>Flavobacteriales</taxon>
        <taxon>Flavobacteriaceae</taxon>
        <taxon>Flavobacterium</taxon>
    </lineage>
</organism>
<protein>
    <submittedName>
        <fullName evidence="1">Uncharacterized protein</fullName>
    </submittedName>
</protein>
<dbReference type="EMBL" id="JACHLD010000003">
    <property type="protein sequence ID" value="MBB4802114.1"/>
    <property type="molecule type" value="Genomic_DNA"/>
</dbReference>
<evidence type="ECO:0000313" key="1">
    <source>
        <dbReference type="EMBL" id="MBB4802114.1"/>
    </source>
</evidence>
<dbReference type="Proteomes" id="UP000561681">
    <property type="component" value="Unassembled WGS sequence"/>
</dbReference>
<keyword evidence="2" id="KW-1185">Reference proteome</keyword>
<proteinExistence type="predicted"/>